<dbReference type="AlphaFoldDB" id="A0A4Y9YRW0"/>
<organism evidence="2 3">
    <name type="scientific">Dentipellis fragilis</name>
    <dbReference type="NCBI Taxonomy" id="205917"/>
    <lineage>
        <taxon>Eukaryota</taxon>
        <taxon>Fungi</taxon>
        <taxon>Dikarya</taxon>
        <taxon>Basidiomycota</taxon>
        <taxon>Agaricomycotina</taxon>
        <taxon>Agaricomycetes</taxon>
        <taxon>Russulales</taxon>
        <taxon>Hericiaceae</taxon>
        <taxon>Dentipellis</taxon>
    </lineage>
</organism>
<gene>
    <name evidence="2" type="ORF">EVG20_g5948</name>
</gene>
<dbReference type="EMBL" id="SEOQ01000373">
    <property type="protein sequence ID" value="TFY64427.1"/>
    <property type="molecule type" value="Genomic_DNA"/>
</dbReference>
<feature type="compositionally biased region" description="Basic and acidic residues" evidence="1">
    <location>
        <begin position="34"/>
        <end position="53"/>
    </location>
</feature>
<keyword evidence="3" id="KW-1185">Reference proteome</keyword>
<comment type="caution">
    <text evidence="2">The sequence shown here is derived from an EMBL/GenBank/DDBJ whole genome shotgun (WGS) entry which is preliminary data.</text>
</comment>
<accession>A0A4Y9YRW0</accession>
<reference evidence="2 3" key="1">
    <citation type="submission" date="2019-02" db="EMBL/GenBank/DDBJ databases">
        <title>Genome sequencing of the rare red list fungi Dentipellis fragilis.</title>
        <authorList>
            <person name="Buettner E."/>
            <person name="Kellner H."/>
        </authorList>
    </citation>
    <scope>NUCLEOTIDE SEQUENCE [LARGE SCALE GENOMIC DNA]</scope>
    <source>
        <strain evidence="2 3">DSM 105465</strain>
    </source>
</reference>
<evidence type="ECO:0000256" key="1">
    <source>
        <dbReference type="SAM" id="MobiDB-lite"/>
    </source>
</evidence>
<dbReference type="Proteomes" id="UP000298327">
    <property type="component" value="Unassembled WGS sequence"/>
</dbReference>
<protein>
    <submittedName>
        <fullName evidence="2">Uncharacterized protein</fullName>
    </submittedName>
</protein>
<name>A0A4Y9YRW0_9AGAM</name>
<evidence type="ECO:0000313" key="2">
    <source>
        <dbReference type="EMBL" id="TFY64427.1"/>
    </source>
</evidence>
<sequence length="77" mass="8792">MCMKCFTAAVMMFSPKARSSSSVLMPTHHIRPSVKADDTSPFDPHRTADQEEHMQHKTWLIRLLHLDTAPEKSNNQS</sequence>
<proteinExistence type="predicted"/>
<feature type="region of interest" description="Disordered" evidence="1">
    <location>
        <begin position="31"/>
        <end position="53"/>
    </location>
</feature>
<evidence type="ECO:0000313" key="3">
    <source>
        <dbReference type="Proteomes" id="UP000298327"/>
    </source>
</evidence>